<gene>
    <name evidence="3" type="ORF">NIES1031_13485</name>
</gene>
<evidence type="ECO:0000313" key="3">
    <source>
        <dbReference type="EMBL" id="OKH25385.1"/>
    </source>
</evidence>
<dbReference type="GO" id="GO:0030976">
    <property type="term" value="F:thiamine pyrophosphate binding"/>
    <property type="evidence" value="ECO:0007669"/>
    <property type="project" value="TreeGrafter"/>
</dbReference>
<dbReference type="Pfam" id="PF13416">
    <property type="entry name" value="SBP_bac_8"/>
    <property type="match status" value="1"/>
</dbReference>
<dbReference type="GO" id="GO:0030975">
    <property type="term" value="F:thiamine binding"/>
    <property type="evidence" value="ECO:0007669"/>
    <property type="project" value="TreeGrafter"/>
</dbReference>
<dbReference type="STRING" id="247279.NIES1031_13485"/>
<dbReference type="GO" id="GO:0030288">
    <property type="term" value="C:outer membrane-bounded periplasmic space"/>
    <property type="evidence" value="ECO:0007669"/>
    <property type="project" value="TreeGrafter"/>
</dbReference>
<dbReference type="OrthoDB" id="179400at2"/>
<dbReference type="PANTHER" id="PTHR30006:SF2">
    <property type="entry name" value="ABC TRANSPORTER SUBSTRATE-BINDING PROTEIN"/>
    <property type="match status" value="1"/>
</dbReference>
<protein>
    <submittedName>
        <fullName evidence="3">ABC transporter substrate-binding protein</fullName>
    </submittedName>
</protein>
<accession>A0A1U7HPE2</accession>
<reference evidence="3 4" key="1">
    <citation type="submission" date="2016-11" db="EMBL/GenBank/DDBJ databases">
        <title>Draft Genome Sequences of Nine Cyanobacterial Strains from Diverse Habitats.</title>
        <authorList>
            <person name="Zhu T."/>
            <person name="Hou S."/>
            <person name="Lu X."/>
            <person name="Hess W.R."/>
        </authorList>
    </citation>
    <scope>NUCLEOTIDE SEQUENCE [LARGE SCALE GENOMIC DNA]</scope>
    <source>
        <strain evidence="3 4">5.2 s.c.1</strain>
    </source>
</reference>
<dbReference type="GO" id="GO:0015888">
    <property type="term" value="P:thiamine transport"/>
    <property type="evidence" value="ECO:0007669"/>
    <property type="project" value="TreeGrafter"/>
</dbReference>
<sequence length="364" mass="39304">MSKLFAHQFSRRTVLGAAMFAGASWLLKSCAADTATDSPQGSGQFVAAVFPGTTETLAREKLAPEFTQATGTQVSLVPLLAFEQVARLQASKTNPPFDVVLLDDGQTNIATSEGLIQQFPADSSENTKNVESAFLSTEGFAPIFYAQGVVLAYNTERIQTPPTSWEALSNSNLSGSAGLVSMNSVLGTSFMVELARTRGGGESNIEPAFSMLQEILPNVNGVAANPGALLTLFQQGEVDIAPMWHNDAAYLKTRGIPVEWVVPESGLVGARYSMNVVSNPRSSLELAVSYIDTALSDEVQSYLSSSPYFYIPANSNVPLAPEIAEQLQASNLTEFMQRVSILDWKTINTQRSAWIERFNREVQA</sequence>
<feature type="chain" id="PRO_5012707851" evidence="2">
    <location>
        <begin position="32"/>
        <end position="364"/>
    </location>
</feature>
<evidence type="ECO:0000313" key="4">
    <source>
        <dbReference type="Proteomes" id="UP000185984"/>
    </source>
</evidence>
<dbReference type="Proteomes" id="UP000185984">
    <property type="component" value="Unassembled WGS sequence"/>
</dbReference>
<dbReference type="RefSeq" id="WP_073549948.1">
    <property type="nucleotide sequence ID" value="NZ_CAWMVK010000002.1"/>
</dbReference>
<evidence type="ECO:0000256" key="1">
    <source>
        <dbReference type="ARBA" id="ARBA00022729"/>
    </source>
</evidence>
<dbReference type="InterPro" id="IPR006059">
    <property type="entry name" value="SBP"/>
</dbReference>
<keyword evidence="4" id="KW-1185">Reference proteome</keyword>
<evidence type="ECO:0000256" key="2">
    <source>
        <dbReference type="SAM" id="SignalP"/>
    </source>
</evidence>
<dbReference type="Gene3D" id="3.40.190.10">
    <property type="entry name" value="Periplasmic binding protein-like II"/>
    <property type="match status" value="2"/>
</dbReference>
<dbReference type="SUPFAM" id="SSF53850">
    <property type="entry name" value="Periplasmic binding protein-like II"/>
    <property type="match status" value="1"/>
</dbReference>
<keyword evidence="1 2" id="KW-0732">Signal</keyword>
<proteinExistence type="predicted"/>
<dbReference type="PANTHER" id="PTHR30006">
    <property type="entry name" value="THIAMINE-BINDING PERIPLASMIC PROTEIN-RELATED"/>
    <property type="match status" value="1"/>
</dbReference>
<feature type="signal peptide" evidence="2">
    <location>
        <begin position="1"/>
        <end position="31"/>
    </location>
</feature>
<organism evidence="3 4">
    <name type="scientific">Chroogloeocystis siderophila 5.2 s.c.1</name>
    <dbReference type="NCBI Taxonomy" id="247279"/>
    <lineage>
        <taxon>Bacteria</taxon>
        <taxon>Bacillati</taxon>
        <taxon>Cyanobacteriota</taxon>
        <taxon>Cyanophyceae</taxon>
        <taxon>Oscillatoriophycideae</taxon>
        <taxon>Chroococcales</taxon>
        <taxon>Chroococcaceae</taxon>
        <taxon>Chroogloeocystis</taxon>
    </lineage>
</organism>
<dbReference type="EMBL" id="MRCC01000010">
    <property type="protein sequence ID" value="OKH25385.1"/>
    <property type="molecule type" value="Genomic_DNA"/>
</dbReference>
<name>A0A1U7HPE2_9CHRO</name>
<dbReference type="AlphaFoldDB" id="A0A1U7HPE2"/>
<comment type="caution">
    <text evidence="3">The sequence shown here is derived from an EMBL/GenBank/DDBJ whole genome shotgun (WGS) entry which is preliminary data.</text>
</comment>